<comment type="similarity">
    <text evidence="2">Belongs to the FlgN family.</text>
</comment>
<evidence type="ECO:0000256" key="1">
    <source>
        <dbReference type="ARBA" id="ARBA00002397"/>
    </source>
</evidence>
<dbReference type="AlphaFoldDB" id="A0A0A7S3M2"/>
<dbReference type="Pfam" id="PF05130">
    <property type="entry name" value="FlgN"/>
    <property type="match status" value="1"/>
</dbReference>
<name>A0A0A7S3M2_FRIPE</name>
<keyword evidence="4" id="KW-0969">Cilium</keyword>
<evidence type="ECO:0000256" key="3">
    <source>
        <dbReference type="ARBA" id="ARBA00022795"/>
    </source>
</evidence>
<dbReference type="STRING" id="1267021.FPB0191_02219"/>
<proteinExistence type="inferred from homology"/>
<dbReference type="GO" id="GO:0044780">
    <property type="term" value="P:bacterial-type flagellum assembly"/>
    <property type="evidence" value="ECO:0007669"/>
    <property type="project" value="InterPro"/>
</dbReference>
<dbReference type="RefSeq" id="WP_039106129.1">
    <property type="nucleotide sequence ID" value="NZ_CP009056.1"/>
</dbReference>
<organism evidence="4 5">
    <name type="scientific">Frischella perrara</name>
    <dbReference type="NCBI Taxonomy" id="1267021"/>
    <lineage>
        <taxon>Bacteria</taxon>
        <taxon>Pseudomonadati</taxon>
        <taxon>Pseudomonadota</taxon>
        <taxon>Gammaproteobacteria</taxon>
        <taxon>Orbales</taxon>
        <taxon>Orbaceae</taxon>
        <taxon>Frischella</taxon>
    </lineage>
</organism>
<keyword evidence="5" id="KW-1185">Reference proteome</keyword>
<evidence type="ECO:0000313" key="4">
    <source>
        <dbReference type="EMBL" id="AJA46023.1"/>
    </source>
</evidence>
<dbReference type="OrthoDB" id="7067952at2"/>
<accession>A0A0A7S3M2</accession>
<dbReference type="InterPro" id="IPR007809">
    <property type="entry name" value="FlgN-like"/>
</dbReference>
<dbReference type="Gene3D" id="1.20.58.300">
    <property type="entry name" value="FlgN-like"/>
    <property type="match status" value="1"/>
</dbReference>
<dbReference type="SUPFAM" id="SSF140566">
    <property type="entry name" value="FlgN-like"/>
    <property type="match status" value="1"/>
</dbReference>
<dbReference type="Proteomes" id="UP000030901">
    <property type="component" value="Chromosome"/>
</dbReference>
<dbReference type="HOGENOM" id="CLU_137423_2_0_6"/>
<sequence>MQELNHILNKMTELLQQLTGILHTEQMILIENYLVHKLGNIIDEKNQLLIKLKILDEQRIAIGKELHLASPYSDNEPLANQWATIVKSTSLLAQMNRDNGEILQQRLDQTRQTIDFINKSKKTNIYTNGGYQKTETVSTTRAKV</sequence>
<dbReference type="InterPro" id="IPR036679">
    <property type="entry name" value="FlgN-like_sf"/>
</dbReference>
<protein>
    <submittedName>
        <fullName evidence="4">Flagellar biosynthesis/type III secretory pathway chaperone</fullName>
    </submittedName>
</protein>
<evidence type="ECO:0000256" key="2">
    <source>
        <dbReference type="ARBA" id="ARBA00007703"/>
    </source>
</evidence>
<gene>
    <name evidence="4" type="ORF">FPB0191_02219</name>
</gene>
<evidence type="ECO:0000313" key="5">
    <source>
        <dbReference type="Proteomes" id="UP000030901"/>
    </source>
</evidence>
<keyword evidence="4" id="KW-0282">Flagellum</keyword>
<dbReference type="EMBL" id="CP009056">
    <property type="protein sequence ID" value="AJA46023.1"/>
    <property type="molecule type" value="Genomic_DNA"/>
</dbReference>
<reference evidence="4 5" key="1">
    <citation type="journal article" date="2014" name="Appl. Environ. Microbiol.">
        <title>Gut symbionts from distinct hosts exhibit genotoxic activity via divergent colibactin biosynthetic pathways.</title>
        <authorList>
            <person name="Engel P."/>
            <person name="Vizcaino M.I."/>
            <person name="Crawford J.M."/>
        </authorList>
    </citation>
    <scope>NUCLEOTIDE SEQUENCE [LARGE SCALE GENOMIC DNA]</scope>
    <source>
        <strain evidence="4 5">PEB0191</strain>
    </source>
</reference>
<keyword evidence="4" id="KW-0966">Cell projection</keyword>
<keyword evidence="3" id="KW-1005">Bacterial flagellum biogenesis</keyword>
<dbReference type="KEGG" id="fpp:FPB0191_02219"/>
<comment type="function">
    <text evidence="1">Required for the efficient initiation of filament assembly.</text>
</comment>